<dbReference type="InterPro" id="IPR035965">
    <property type="entry name" value="PAS-like_dom_sf"/>
</dbReference>
<dbReference type="InterPro" id="IPR000014">
    <property type="entry name" value="PAS"/>
</dbReference>
<dbReference type="SMART" id="SM00065">
    <property type="entry name" value="GAF"/>
    <property type="match status" value="2"/>
</dbReference>
<feature type="domain" description="PAC" evidence="15">
    <location>
        <begin position="958"/>
        <end position="1010"/>
    </location>
</feature>
<dbReference type="PROSITE" id="PS50109">
    <property type="entry name" value="HIS_KIN"/>
    <property type="match status" value="2"/>
</dbReference>
<feature type="domain" description="PAS" evidence="14">
    <location>
        <begin position="1179"/>
        <end position="1221"/>
    </location>
</feature>
<dbReference type="Pfam" id="PF00512">
    <property type="entry name" value="HisKA"/>
    <property type="match status" value="2"/>
</dbReference>
<feature type="domain" description="PAC" evidence="15">
    <location>
        <begin position="1374"/>
        <end position="1426"/>
    </location>
</feature>
<dbReference type="InterPro" id="IPR011006">
    <property type="entry name" value="CheY-like_superfamily"/>
</dbReference>
<dbReference type="InterPro" id="IPR003594">
    <property type="entry name" value="HATPase_dom"/>
</dbReference>
<dbReference type="SMART" id="SM00091">
    <property type="entry name" value="PAS"/>
    <property type="match status" value="4"/>
</dbReference>
<dbReference type="FunFam" id="3.30.565.10:FF:000010">
    <property type="entry name" value="Sensor histidine kinase RcsC"/>
    <property type="match status" value="1"/>
</dbReference>
<evidence type="ECO:0000256" key="8">
    <source>
        <dbReference type="ARBA" id="ARBA00055745"/>
    </source>
</evidence>
<evidence type="ECO:0000313" key="17">
    <source>
        <dbReference type="Proteomes" id="UP000076925"/>
    </source>
</evidence>
<dbReference type="PROSITE" id="PS50110">
    <property type="entry name" value="RESPONSE_REGULATORY"/>
    <property type="match status" value="2"/>
</dbReference>
<accession>A0A139XF04</accession>
<dbReference type="PRINTS" id="PR00344">
    <property type="entry name" value="BCTRLSENSOR"/>
</dbReference>
<keyword evidence="7" id="KW-0902">Two-component regulatory system</keyword>
<evidence type="ECO:0000256" key="6">
    <source>
        <dbReference type="ARBA" id="ARBA00022777"/>
    </source>
</evidence>
<dbReference type="Pfam" id="PF08447">
    <property type="entry name" value="PAS_3"/>
    <property type="match status" value="1"/>
</dbReference>
<dbReference type="InterPro" id="IPR003018">
    <property type="entry name" value="GAF"/>
</dbReference>
<evidence type="ECO:0000259" key="14">
    <source>
        <dbReference type="PROSITE" id="PS50112"/>
    </source>
</evidence>
<dbReference type="FunFam" id="1.10.287.130:FF:000045">
    <property type="entry name" value="Two-component system sensor histidine kinase/response regulator"/>
    <property type="match status" value="1"/>
</dbReference>
<dbReference type="SMART" id="SM00388">
    <property type="entry name" value="HisKA"/>
    <property type="match status" value="2"/>
</dbReference>
<dbReference type="SUPFAM" id="SSF47384">
    <property type="entry name" value="Homodimeric domain of signal transducing histidine kinase"/>
    <property type="match status" value="2"/>
</dbReference>
<dbReference type="InterPro" id="IPR036890">
    <property type="entry name" value="HATPase_C_sf"/>
</dbReference>
<dbReference type="InterPro" id="IPR036097">
    <property type="entry name" value="HisK_dim/P_sf"/>
</dbReference>
<dbReference type="CDD" id="cd00082">
    <property type="entry name" value="HisKA"/>
    <property type="match status" value="2"/>
</dbReference>
<keyword evidence="4 10" id="KW-0597">Phosphoprotein</keyword>
<evidence type="ECO:0000256" key="4">
    <source>
        <dbReference type="ARBA" id="ARBA00022553"/>
    </source>
</evidence>
<feature type="domain" description="Response regulatory" evidence="13">
    <location>
        <begin position="629"/>
        <end position="744"/>
    </location>
</feature>
<feature type="domain" description="Histidine kinase" evidence="12">
    <location>
        <begin position="1451"/>
        <end position="1669"/>
    </location>
</feature>
<protein>
    <recommendedName>
        <fullName evidence="9">Circadian input-output histidine kinase CikA</fullName>
        <ecNumber evidence="3">2.7.13.3</ecNumber>
    </recommendedName>
</protein>
<dbReference type="NCBIfam" id="TIGR00229">
    <property type="entry name" value="sensory_box"/>
    <property type="match status" value="4"/>
</dbReference>
<gene>
    <name evidence="16" type="ORF">WA1_13985</name>
</gene>
<dbReference type="Pfam" id="PF13426">
    <property type="entry name" value="PAS_9"/>
    <property type="match status" value="1"/>
</dbReference>
<feature type="modified residue" description="4-aspartylphosphate" evidence="10">
    <location>
        <position position="677"/>
    </location>
</feature>
<sequence length="1818" mass="203769">MTSIDPKLERLFPGDSELAARMRAFDWSKTDLGLPEQWPDNLRVAVSLCLTSRIPIVMYWGRDFTVLYNDAYISFLGATKHPRYLGQPARECWQEIWETIGSMLESVYATGSATLSEDVRMFFARRLPLEEVYVRFTFGPILASDGKTVQGIFCPCTETTEQVVSARRLETHRNIGSRVAETQMAEEACQEAAKVIAENPHDIPFAAIYLVDETGTRATMSASVGLPEDGYLLPWVVSADDDSSVLPLALVLRTQRPAECSNLETLVAQFPGEPRPDLTKQVLVLPISVGTNEHLTGLFVVGVSHYLVLDTAYRTFFDLVTGFIGTAIANARAYEAERKRAEALAELDRAKTTFFSNISHEFRTPLTLILGLLKDTLSNSAGLNPSEREQLETVHRNSLRLLKLVNTLLDFSRIEADRVQAVYEPTDLAMLTADLAGVFRSAIERAGMRLVVHCSPLSRFVYVDRQMWEKIVLNLLSNAFKFTFEGEIAVTLYDCQDCVELEVRDTGTGIPADELPHIFERFHRVQGARGRTYEGSGIGLSLVQELVRLHGGTIQVSSVVDRGTSFTVSIPTGYAHLPSECINSTRTLTSTVTGATPYVEEVLRWLPEEEGQGSRGAGEQDSSSERTTRILLADDNADMRDYVKRLLSQQYEVEAVRDGVAALAAVRQQLPDLVLTDVMMPELDGFELLRELRADPQTKELPIILLSARAGEESRIEGIEAGADDYLIKPFSARELLARVEANLKLAQLRQESTRREQAQRREVETAKEQLESVLSGINDLFLVLDREWRYIYVNNRVVETVGLPKEALLGKSIWELFPDVVGSKFYTQVHRAIAEQTAVHFEYYYPAWNRWFENHAYPSSDGLTIFITEISDRKRAEVALRESEARFRSFAENSNDVIWITSAREYRLIYVSPSYDRVWGRLATEIYTDLTRFIEYVHPDDRQRIQTGWEQCIQGGFSQEYRVIRPDGSIVWIYDRGFPIYDDRGELLYLGGIAEDITKRKQAELMLVEQKKLLESIASGHPLDECLSAVCVSVSNLNPPTRACILLTDAQCRKFPHSIAPDFPPLFGEGLKDAPINDLCIGTCGEAVYSRQPITCADIANDNRWSKEWRDLCVAHGVLACHSVPVLGVDNQPLGSLMLCLNEARMPTDWEYQLATFGTQIASIVFERDRSSLALRESEERLRRVIEIETVGVIFFKTDGSITDANDAFVQMSGYSREDFEQGRVRWNEMTPPEWMPHSLRAIEEFQSTGYTTPYEKEYIRKDGSRWWALFAASRLSDGEGVELIVDISARKQAEDALRQREAELHLVTNAVPALISFVDSDQRYRFNNRGYEEWFGHPETEIYGKHIREVLGETAYEEIRPYVEQVLAGQQVTFESQIPYKDGGTRYVRATYVPRFNSQGSVEGFVALVNDISDRKRAETEREQLLAREQAARAEAERANRVKDEFLAIVSHELRSPLNPILGWSTLLQTQTLDRAKTTYALSTIARNAKLQSELIEDLLDISRILRGKLSLNVCPVDLASTIQAAMETVRLAAQAKSIQIHTILEPEVGLVSGDSSRLQQVVWNLLSNAVKFTPSGGRVDIRLERLGSVAQITVSDTGKGIHPDFLPHVFDYFRQEDGATTRKFGGLGLGLAIVHHLVELHGGTVKAESPGEGQGAIFTVRLSLMQTSPKINQDGKPSEPALDLTGIQVLVVDDDADSREFVAFLIEQYGANVINVASAGEALVALTHSKPDVLLSDIGMPEVDGYMLMRQVRALPPEQGGQIPAIALTAYAGEINYRQAILAGFQRHIPKPVDPANLVYSIADLVRDVTSMERQ</sequence>
<dbReference type="EMBL" id="ANNX02000016">
    <property type="protein sequence ID" value="KYC43202.1"/>
    <property type="molecule type" value="Genomic_DNA"/>
</dbReference>
<dbReference type="CDD" id="cd00130">
    <property type="entry name" value="PAS"/>
    <property type="match status" value="4"/>
</dbReference>
<dbReference type="Gene3D" id="3.30.450.20">
    <property type="entry name" value="PAS domain"/>
    <property type="match status" value="5"/>
</dbReference>
<evidence type="ECO:0000256" key="10">
    <source>
        <dbReference type="PROSITE-ProRule" id="PRU00169"/>
    </source>
</evidence>
<comment type="catalytic activity">
    <reaction evidence="1">
        <text>ATP + protein L-histidine = ADP + protein N-phospho-L-histidine.</text>
        <dbReference type="EC" id="2.7.13.3"/>
    </reaction>
</comment>
<feature type="domain" description="PAS" evidence="14">
    <location>
        <begin position="767"/>
        <end position="837"/>
    </location>
</feature>
<dbReference type="Proteomes" id="UP000076925">
    <property type="component" value="Unassembled WGS sequence"/>
</dbReference>
<name>A0A139XF04_9CYAN</name>
<evidence type="ECO:0000256" key="2">
    <source>
        <dbReference type="ARBA" id="ARBA00006402"/>
    </source>
</evidence>
<dbReference type="InterPro" id="IPR001789">
    <property type="entry name" value="Sig_transdc_resp-reg_receiver"/>
</dbReference>
<evidence type="ECO:0000256" key="7">
    <source>
        <dbReference type="ARBA" id="ARBA00023012"/>
    </source>
</evidence>
<dbReference type="RefSeq" id="WP_017747740.1">
    <property type="nucleotide sequence ID" value="NZ_KQ976354.1"/>
</dbReference>
<evidence type="ECO:0000256" key="9">
    <source>
        <dbReference type="ARBA" id="ARBA00074306"/>
    </source>
</evidence>
<comment type="function">
    <text evidence="8">Photoreceptor which exists in two forms that are reversibly interconvertible by light: the R form that absorbs maximally in the red region of the spectrum and the FR form that absorbs maximally in the far-red region.</text>
</comment>
<dbReference type="SUPFAM" id="SSF52172">
    <property type="entry name" value="CheY-like"/>
    <property type="match status" value="2"/>
</dbReference>
<dbReference type="Gene3D" id="3.30.565.10">
    <property type="entry name" value="Histidine kinase-like ATPase, C-terminal domain"/>
    <property type="match status" value="2"/>
</dbReference>
<dbReference type="InterPro" id="IPR000700">
    <property type="entry name" value="PAS-assoc_C"/>
</dbReference>
<dbReference type="PANTHER" id="PTHR43547:SF2">
    <property type="entry name" value="HYBRID SIGNAL TRANSDUCTION HISTIDINE KINASE C"/>
    <property type="match status" value="1"/>
</dbReference>
<feature type="domain" description="Histidine kinase" evidence="12">
    <location>
        <begin position="357"/>
        <end position="574"/>
    </location>
</feature>
<feature type="coiled-coil region" evidence="11">
    <location>
        <begin position="1417"/>
        <end position="1444"/>
    </location>
</feature>
<evidence type="ECO:0000313" key="16">
    <source>
        <dbReference type="EMBL" id="KYC43202.1"/>
    </source>
</evidence>
<evidence type="ECO:0000259" key="15">
    <source>
        <dbReference type="PROSITE" id="PS50113"/>
    </source>
</evidence>
<dbReference type="PROSITE" id="PS50112">
    <property type="entry name" value="PAS"/>
    <property type="match status" value="4"/>
</dbReference>
<evidence type="ECO:0000256" key="11">
    <source>
        <dbReference type="SAM" id="Coils"/>
    </source>
</evidence>
<evidence type="ECO:0000259" key="12">
    <source>
        <dbReference type="PROSITE" id="PS50109"/>
    </source>
</evidence>
<dbReference type="PANTHER" id="PTHR43547">
    <property type="entry name" value="TWO-COMPONENT HISTIDINE KINASE"/>
    <property type="match status" value="1"/>
</dbReference>
<dbReference type="InterPro" id="IPR001610">
    <property type="entry name" value="PAC"/>
</dbReference>
<proteinExistence type="inferred from homology"/>
<dbReference type="SMART" id="SM00387">
    <property type="entry name" value="HATPase_c"/>
    <property type="match status" value="2"/>
</dbReference>
<evidence type="ECO:0000256" key="1">
    <source>
        <dbReference type="ARBA" id="ARBA00000085"/>
    </source>
</evidence>
<dbReference type="CDD" id="cd17580">
    <property type="entry name" value="REC_2_DhkD-like"/>
    <property type="match status" value="1"/>
</dbReference>
<evidence type="ECO:0000256" key="5">
    <source>
        <dbReference type="ARBA" id="ARBA00022679"/>
    </source>
</evidence>
<dbReference type="FunFam" id="3.30.565.10:FF:000006">
    <property type="entry name" value="Sensor histidine kinase WalK"/>
    <property type="match status" value="1"/>
</dbReference>
<dbReference type="Gene3D" id="3.30.450.40">
    <property type="match status" value="2"/>
</dbReference>
<dbReference type="PROSITE" id="PS50113">
    <property type="entry name" value="PAC"/>
    <property type="match status" value="3"/>
</dbReference>
<dbReference type="InterPro" id="IPR029016">
    <property type="entry name" value="GAF-like_dom_sf"/>
</dbReference>
<keyword evidence="5" id="KW-0808">Transferase</keyword>
<keyword evidence="17" id="KW-1185">Reference proteome</keyword>
<dbReference type="Gene3D" id="1.10.287.130">
    <property type="match status" value="2"/>
</dbReference>
<dbReference type="CDD" id="cd16922">
    <property type="entry name" value="HATPase_EvgS-ArcB-TorS-like"/>
    <property type="match status" value="2"/>
</dbReference>
<comment type="similarity">
    <text evidence="2">In the N-terminal section; belongs to the phytochrome family.</text>
</comment>
<feature type="coiled-coil region" evidence="11">
    <location>
        <begin position="737"/>
        <end position="770"/>
    </location>
</feature>
<feature type="domain" description="PAS" evidence="14">
    <location>
        <begin position="884"/>
        <end position="957"/>
    </location>
</feature>
<dbReference type="InterPro" id="IPR013655">
    <property type="entry name" value="PAS_fold_3"/>
</dbReference>
<dbReference type="InterPro" id="IPR013656">
    <property type="entry name" value="PAS_4"/>
</dbReference>
<feature type="modified residue" description="4-aspartylphosphate" evidence="10">
    <location>
        <position position="1740"/>
    </location>
</feature>
<dbReference type="Pfam" id="PF00072">
    <property type="entry name" value="Response_reg"/>
    <property type="match status" value="2"/>
</dbReference>
<organism evidence="16 17">
    <name type="scientific">Scytonema hofmannii PCC 7110</name>
    <dbReference type="NCBI Taxonomy" id="128403"/>
    <lineage>
        <taxon>Bacteria</taxon>
        <taxon>Bacillati</taxon>
        <taxon>Cyanobacteriota</taxon>
        <taxon>Cyanophyceae</taxon>
        <taxon>Nostocales</taxon>
        <taxon>Scytonemataceae</taxon>
        <taxon>Scytonema</taxon>
    </lineage>
</organism>
<dbReference type="Pfam" id="PF08448">
    <property type="entry name" value="PAS_4"/>
    <property type="match status" value="2"/>
</dbReference>
<feature type="domain" description="PAS" evidence="14">
    <location>
        <begin position="1302"/>
        <end position="1372"/>
    </location>
</feature>
<dbReference type="SMART" id="SM00086">
    <property type="entry name" value="PAC"/>
    <property type="match status" value="3"/>
</dbReference>
<dbReference type="InterPro" id="IPR003661">
    <property type="entry name" value="HisK_dim/P_dom"/>
</dbReference>
<dbReference type="SMART" id="SM00448">
    <property type="entry name" value="REC"/>
    <property type="match status" value="2"/>
</dbReference>
<keyword evidence="6" id="KW-0418">Kinase</keyword>
<comment type="caution">
    <text evidence="16">The sequence shown here is derived from an EMBL/GenBank/DDBJ whole genome shotgun (WGS) entry which is preliminary data.</text>
</comment>
<keyword evidence="11" id="KW-0175">Coiled coil</keyword>
<dbReference type="InterPro" id="IPR004358">
    <property type="entry name" value="Sig_transdc_His_kin-like_C"/>
</dbReference>
<evidence type="ECO:0000256" key="3">
    <source>
        <dbReference type="ARBA" id="ARBA00012438"/>
    </source>
</evidence>
<feature type="domain" description="PAC" evidence="15">
    <location>
        <begin position="1254"/>
        <end position="1301"/>
    </location>
</feature>
<dbReference type="GO" id="GO:0000155">
    <property type="term" value="F:phosphorelay sensor kinase activity"/>
    <property type="evidence" value="ECO:0007669"/>
    <property type="project" value="InterPro"/>
</dbReference>
<feature type="domain" description="Response regulatory" evidence="13">
    <location>
        <begin position="1691"/>
        <end position="1809"/>
    </location>
</feature>
<dbReference type="InterPro" id="IPR005467">
    <property type="entry name" value="His_kinase_dom"/>
</dbReference>
<dbReference type="EC" id="2.7.13.3" evidence="3"/>
<dbReference type="Gene3D" id="3.40.50.2300">
    <property type="match status" value="2"/>
</dbReference>
<reference evidence="16 17" key="1">
    <citation type="journal article" date="2013" name="Genome Biol. Evol.">
        <title>Genomes of Stigonematalean cyanobacteria (subsection V) and the evolution of oxygenic photosynthesis from prokaryotes to plastids.</title>
        <authorList>
            <person name="Dagan T."/>
            <person name="Roettger M."/>
            <person name="Stucken K."/>
            <person name="Landan G."/>
            <person name="Koch R."/>
            <person name="Major P."/>
            <person name="Gould S.B."/>
            <person name="Goremykin V.V."/>
            <person name="Rippka R."/>
            <person name="Tandeau de Marsac N."/>
            <person name="Gugger M."/>
            <person name="Lockhart P.J."/>
            <person name="Allen J.F."/>
            <person name="Brune I."/>
            <person name="Maus I."/>
            <person name="Puhler A."/>
            <person name="Martin W.F."/>
        </authorList>
    </citation>
    <scope>NUCLEOTIDE SEQUENCE [LARGE SCALE GENOMIC DNA]</scope>
    <source>
        <strain evidence="16 17">PCC 7110</strain>
    </source>
</reference>
<dbReference type="SUPFAM" id="SSF55781">
    <property type="entry name" value="GAF domain-like"/>
    <property type="match status" value="2"/>
</dbReference>
<dbReference type="SUPFAM" id="SSF55874">
    <property type="entry name" value="ATPase domain of HSP90 chaperone/DNA topoisomerase II/histidine kinase"/>
    <property type="match status" value="2"/>
</dbReference>
<dbReference type="CDD" id="cd17574">
    <property type="entry name" value="REC_OmpR"/>
    <property type="match status" value="1"/>
</dbReference>
<dbReference type="STRING" id="128403.WA1_13985"/>
<dbReference type="Pfam" id="PF13185">
    <property type="entry name" value="GAF_2"/>
    <property type="match status" value="1"/>
</dbReference>
<dbReference type="Pfam" id="PF02518">
    <property type="entry name" value="HATPase_c"/>
    <property type="match status" value="2"/>
</dbReference>
<dbReference type="SUPFAM" id="SSF55785">
    <property type="entry name" value="PYP-like sensor domain (PAS domain)"/>
    <property type="match status" value="4"/>
</dbReference>
<evidence type="ECO:0000259" key="13">
    <source>
        <dbReference type="PROSITE" id="PS50110"/>
    </source>
</evidence>